<feature type="non-terminal residue" evidence="1">
    <location>
        <position position="24"/>
    </location>
</feature>
<accession>W1XIV3</accession>
<name>W1XIV3_9ZZZZ</name>
<organism evidence="1">
    <name type="scientific">human gut metagenome</name>
    <dbReference type="NCBI Taxonomy" id="408170"/>
    <lineage>
        <taxon>unclassified sequences</taxon>
        <taxon>metagenomes</taxon>
        <taxon>organismal metagenomes</taxon>
    </lineage>
</organism>
<evidence type="ECO:0000313" key="1">
    <source>
        <dbReference type="EMBL" id="ETJ30258.1"/>
    </source>
</evidence>
<comment type="caution">
    <text evidence="1">The sequence shown here is derived from an EMBL/GenBank/DDBJ whole genome shotgun (WGS) entry which is preliminary data.</text>
</comment>
<protein>
    <submittedName>
        <fullName evidence="1">Uncharacterized protein</fullName>
    </submittedName>
</protein>
<gene>
    <name evidence="1" type="ORF">Q604_UNBC15229G0001</name>
</gene>
<reference evidence="1" key="1">
    <citation type="submission" date="2013-12" db="EMBL/GenBank/DDBJ databases">
        <title>A Varibaculum cambriense genome reconstructed from a premature infant gut community with otherwise low bacterial novelty that shifts toward anaerobic metabolism during the third week of life.</title>
        <authorList>
            <person name="Brown C.T."/>
            <person name="Sharon I."/>
            <person name="Thomas B.C."/>
            <person name="Castelle C.J."/>
            <person name="Morowitz M.J."/>
            <person name="Banfield J.F."/>
        </authorList>
    </citation>
    <scope>NUCLEOTIDE SEQUENCE</scope>
</reference>
<proteinExistence type="predicted"/>
<sequence>MRLIVIKLNQIKILLFEANQLLIP</sequence>
<dbReference type="AlphaFoldDB" id="W1XIV3"/>
<dbReference type="EMBL" id="AZMM01015229">
    <property type="protein sequence ID" value="ETJ30258.1"/>
    <property type="molecule type" value="Genomic_DNA"/>
</dbReference>